<accession>A0A932M1K5</accession>
<organism evidence="1 2">
    <name type="scientific">Tectimicrobiota bacterium</name>
    <dbReference type="NCBI Taxonomy" id="2528274"/>
    <lineage>
        <taxon>Bacteria</taxon>
        <taxon>Pseudomonadati</taxon>
        <taxon>Nitrospinota/Tectimicrobiota group</taxon>
        <taxon>Candidatus Tectimicrobiota</taxon>
    </lineage>
</organism>
<dbReference type="InterPro" id="IPR002763">
    <property type="entry name" value="DUF72"/>
</dbReference>
<proteinExistence type="predicted"/>
<protein>
    <submittedName>
        <fullName evidence="1">DUF72 domain-containing protein</fullName>
    </submittedName>
</protein>
<name>A0A932M1K5_UNCTE</name>
<sequence length="289" mass="33565">MAAKEIRIGTAGWSYPTGAGSWSGVFYPKGRGDELEFYARYFDIVEINSTFYRPHTPAMASAWVRRTPRDFKFAVKLWQKFTHPRMFEAQSGQSENPTATDADQFRRSLEPLVRAGKLSALLIQLPPSCHNGEASREKLTWTLRQFRDYPLVVEFRHQSWSESTAATDRFLAEYKASWVQIDEPKFESSIQQDFRPHGPHYYLRFHGRNKDQWWAKEANEKRYDYLYTREELEPFAEKVKEAPAQTVSVIFNNHYGGKSLANALQFLALLGQETERPPDSLVSKFSFLK</sequence>
<dbReference type="InterPro" id="IPR036520">
    <property type="entry name" value="UPF0759_sf"/>
</dbReference>
<dbReference type="Pfam" id="PF01904">
    <property type="entry name" value="DUF72"/>
    <property type="match status" value="1"/>
</dbReference>
<dbReference type="SUPFAM" id="SSF117396">
    <property type="entry name" value="TM1631-like"/>
    <property type="match status" value="1"/>
</dbReference>
<evidence type="ECO:0000313" key="2">
    <source>
        <dbReference type="Proteomes" id="UP000741360"/>
    </source>
</evidence>
<dbReference type="Gene3D" id="3.20.20.410">
    <property type="entry name" value="Protein of unknown function UPF0759"/>
    <property type="match status" value="1"/>
</dbReference>
<gene>
    <name evidence="1" type="ORF">HYY65_12970</name>
</gene>
<dbReference type="PANTHER" id="PTHR30348:SF13">
    <property type="entry name" value="UPF0759 PROTEIN YUNF"/>
    <property type="match status" value="1"/>
</dbReference>
<evidence type="ECO:0000313" key="1">
    <source>
        <dbReference type="EMBL" id="MBI3015937.1"/>
    </source>
</evidence>
<reference evidence="1" key="1">
    <citation type="submission" date="2020-07" db="EMBL/GenBank/DDBJ databases">
        <title>Huge and variable diversity of episymbiotic CPR bacteria and DPANN archaea in groundwater ecosystems.</title>
        <authorList>
            <person name="He C.Y."/>
            <person name="Keren R."/>
            <person name="Whittaker M."/>
            <person name="Farag I.F."/>
            <person name="Doudna J."/>
            <person name="Cate J.H.D."/>
            <person name="Banfield J.F."/>
        </authorList>
    </citation>
    <scope>NUCLEOTIDE SEQUENCE</scope>
    <source>
        <strain evidence="1">NC_groundwater_717_Ag_S-0.2um_59_8</strain>
    </source>
</reference>
<comment type="caution">
    <text evidence="1">The sequence shown here is derived from an EMBL/GenBank/DDBJ whole genome shotgun (WGS) entry which is preliminary data.</text>
</comment>
<dbReference type="PANTHER" id="PTHR30348">
    <property type="entry name" value="UNCHARACTERIZED PROTEIN YECE"/>
    <property type="match status" value="1"/>
</dbReference>
<dbReference type="EMBL" id="JACPSX010000247">
    <property type="protein sequence ID" value="MBI3015937.1"/>
    <property type="molecule type" value="Genomic_DNA"/>
</dbReference>
<dbReference type="AlphaFoldDB" id="A0A932M1K5"/>
<dbReference type="Proteomes" id="UP000741360">
    <property type="component" value="Unassembled WGS sequence"/>
</dbReference>